<sequence length="472" mass="52058">MRTSVQVLVIGGGPAGTTAATLLARQGFQVMLLERDHFPRYHIGESLLPSCLPILDLIGAREKIEAFGFQRKGGAYYAWGEENWELRFSELFGTEYSWQVRREDFDRLLLDHARSEGVEVHEGVAVRKIAFEGERAVSASWERTGKENGEAAEGTVAFDYVLDASGRAGLLATKHHNSRRHHEVFKNVALWGYWRNTRPFGHGPSGGIGVCSIPHGWLWQIPLHDGTVSVGAVITKEHLRAQQAKQPDLAEIYRGHIAESPLISNLVEGAELSTEVKAETDYSYVTDRFGGPGYLLAGDAACFLDPLLSTGVHLAMYSALLSAATLSSILRDGVGEADAMSFYEQAYRTAYERLLVLVSVFYEAYRGRDEHFFNAQRLSRREKSNLQLHEAFLHITAGVEDLADAMDQERAYDAVAKELVGEGAEGGNPLANHNVNMLQPPDAPGRSLAGLYLSIEPKLTLLYAGSREREAG</sequence>
<dbReference type="Proteomes" id="UP000579250">
    <property type="component" value="Unassembled WGS sequence"/>
</dbReference>
<keyword evidence="2" id="KW-0503">Monooxygenase</keyword>
<evidence type="ECO:0000313" key="4">
    <source>
        <dbReference type="EMBL" id="NKZ03732.1"/>
    </source>
</evidence>
<dbReference type="AlphaFoldDB" id="A0A846YY91"/>
<comment type="similarity">
    <text evidence="3">Belongs to the flavin-dependent halogenase family. Bacterial tryptophan halogenase subfamily.</text>
</comment>
<dbReference type="PANTHER" id="PTHR43747:SF5">
    <property type="entry name" value="FAD-BINDING DOMAIN-CONTAINING PROTEIN"/>
    <property type="match status" value="1"/>
</dbReference>
<accession>A0A846YY91</accession>
<keyword evidence="5" id="KW-1185">Reference proteome</keyword>
<dbReference type="InterPro" id="IPR036188">
    <property type="entry name" value="FAD/NAD-bd_sf"/>
</dbReference>
<organism evidence="4 5">
    <name type="scientific">Actinomadura latina</name>
    <dbReference type="NCBI Taxonomy" id="163603"/>
    <lineage>
        <taxon>Bacteria</taxon>
        <taxon>Bacillati</taxon>
        <taxon>Actinomycetota</taxon>
        <taxon>Actinomycetes</taxon>
        <taxon>Streptosporangiales</taxon>
        <taxon>Thermomonosporaceae</taxon>
        <taxon>Actinomadura</taxon>
    </lineage>
</organism>
<evidence type="ECO:0000256" key="2">
    <source>
        <dbReference type="ARBA" id="ARBA00023033"/>
    </source>
</evidence>
<reference evidence="4 5" key="1">
    <citation type="submission" date="2020-04" db="EMBL/GenBank/DDBJ databases">
        <title>MicrobeNet Type strains.</title>
        <authorList>
            <person name="Nicholson A.C."/>
        </authorList>
    </citation>
    <scope>NUCLEOTIDE SEQUENCE [LARGE SCALE GENOMIC DNA]</scope>
    <source>
        <strain evidence="4 5">ATCC BAA-277</strain>
    </source>
</reference>
<comment type="caution">
    <text evidence="4">The sequence shown here is derived from an EMBL/GenBank/DDBJ whole genome shotgun (WGS) entry which is preliminary data.</text>
</comment>
<dbReference type="PANTHER" id="PTHR43747">
    <property type="entry name" value="FAD-BINDING PROTEIN"/>
    <property type="match status" value="1"/>
</dbReference>
<dbReference type="PRINTS" id="PR00420">
    <property type="entry name" value="RNGMNOXGNASE"/>
</dbReference>
<dbReference type="Gene3D" id="3.50.50.60">
    <property type="entry name" value="FAD/NAD(P)-binding domain"/>
    <property type="match status" value="1"/>
</dbReference>
<name>A0A846YY91_9ACTN</name>
<proteinExistence type="inferred from homology"/>
<dbReference type="EMBL" id="JAAXPI010000007">
    <property type="protein sequence ID" value="NKZ03732.1"/>
    <property type="molecule type" value="Genomic_DNA"/>
</dbReference>
<dbReference type="InterPro" id="IPR006905">
    <property type="entry name" value="Flavin_halogenase"/>
</dbReference>
<keyword evidence="1" id="KW-0560">Oxidoreductase</keyword>
<evidence type="ECO:0000256" key="3">
    <source>
        <dbReference type="ARBA" id="ARBA00038396"/>
    </source>
</evidence>
<dbReference type="SUPFAM" id="SSF51905">
    <property type="entry name" value="FAD/NAD(P)-binding domain"/>
    <property type="match status" value="1"/>
</dbReference>
<gene>
    <name evidence="4" type="ORF">HGB48_08220</name>
</gene>
<dbReference type="Pfam" id="PF04820">
    <property type="entry name" value="Trp_halogenase"/>
    <property type="match status" value="2"/>
</dbReference>
<dbReference type="GO" id="GO:0004497">
    <property type="term" value="F:monooxygenase activity"/>
    <property type="evidence" value="ECO:0007669"/>
    <property type="project" value="UniProtKB-KW"/>
</dbReference>
<dbReference type="InterPro" id="IPR050816">
    <property type="entry name" value="Flavin-dep_Halogenase_NPB"/>
</dbReference>
<evidence type="ECO:0000256" key="1">
    <source>
        <dbReference type="ARBA" id="ARBA00023002"/>
    </source>
</evidence>
<protein>
    <submittedName>
        <fullName evidence="4">NAD(P)/FAD-dependent oxidoreductase</fullName>
    </submittedName>
</protein>
<evidence type="ECO:0000313" key="5">
    <source>
        <dbReference type="Proteomes" id="UP000579250"/>
    </source>
</evidence>